<dbReference type="InterPro" id="IPR019585">
    <property type="entry name" value="Rpn7/CSN1"/>
</dbReference>
<dbReference type="SMART" id="SM00088">
    <property type="entry name" value="PINT"/>
    <property type="match status" value="1"/>
</dbReference>
<dbReference type="Proteomes" id="UP000054498">
    <property type="component" value="Unassembled WGS sequence"/>
</dbReference>
<comment type="similarity">
    <text evidence="2">Belongs to the proteasome subunit S10 family.</text>
</comment>
<dbReference type="RefSeq" id="XP_013899511.1">
    <property type="nucleotide sequence ID" value="XM_014044057.1"/>
</dbReference>
<feature type="coiled-coil region" evidence="5">
    <location>
        <begin position="50"/>
        <end position="77"/>
    </location>
</feature>
<dbReference type="GeneID" id="25740346"/>
<comment type="function">
    <text evidence="1">Acts as a regulatory subunit of the 26S proteasome which is involved in the ATP-dependent degradation of ubiquitinated proteins.</text>
</comment>
<feature type="compositionally biased region" description="Pro residues" evidence="6">
    <location>
        <begin position="1"/>
        <end position="20"/>
    </location>
</feature>
<dbReference type="Gene3D" id="1.25.40.570">
    <property type="match status" value="1"/>
</dbReference>
<dbReference type="PANTHER" id="PTHR14145">
    <property type="entry name" value="26S PROTESOME SUBUNIT 6"/>
    <property type="match status" value="1"/>
</dbReference>
<evidence type="ECO:0000256" key="5">
    <source>
        <dbReference type="SAM" id="Coils"/>
    </source>
</evidence>
<keyword evidence="9" id="KW-1185">Reference proteome</keyword>
<feature type="domain" description="PCI" evidence="7">
    <location>
        <begin position="169"/>
        <end position="337"/>
    </location>
</feature>
<evidence type="ECO:0000256" key="2">
    <source>
        <dbReference type="ARBA" id="ARBA00005717"/>
    </source>
</evidence>
<dbReference type="PROSITE" id="PS50250">
    <property type="entry name" value="PCI"/>
    <property type="match status" value="1"/>
</dbReference>
<reference evidence="8 9" key="1">
    <citation type="journal article" date="2013" name="BMC Genomics">
        <title>Reconstruction of the lipid metabolism for the microalga Monoraphidium neglectum from its genome sequence reveals characteristics suitable for biofuel production.</title>
        <authorList>
            <person name="Bogen C."/>
            <person name="Al-Dilaimi A."/>
            <person name="Albersmeier A."/>
            <person name="Wichmann J."/>
            <person name="Grundmann M."/>
            <person name="Rupp O."/>
            <person name="Lauersen K.J."/>
            <person name="Blifernez-Klassen O."/>
            <person name="Kalinowski J."/>
            <person name="Goesmann A."/>
            <person name="Mussgnug J.H."/>
            <person name="Kruse O."/>
        </authorList>
    </citation>
    <scope>NUCLEOTIDE SEQUENCE [LARGE SCALE GENOMIC DNA]</scope>
    <source>
        <strain evidence="8 9">SAG 48.87</strain>
    </source>
</reference>
<dbReference type="KEGG" id="mng:MNEG_7470"/>
<keyword evidence="5" id="KW-0175">Coiled coil</keyword>
<evidence type="ECO:0000313" key="8">
    <source>
        <dbReference type="EMBL" id="KIZ00492.1"/>
    </source>
</evidence>
<dbReference type="OrthoDB" id="1452at2759"/>
<dbReference type="EMBL" id="KK101542">
    <property type="protein sequence ID" value="KIZ00492.1"/>
    <property type="molecule type" value="Genomic_DNA"/>
</dbReference>
<gene>
    <name evidence="8" type="ORF">MNEG_7470</name>
</gene>
<dbReference type="SUPFAM" id="SSF46785">
    <property type="entry name" value="Winged helix' DNA-binding domain"/>
    <property type="match status" value="1"/>
</dbReference>
<dbReference type="InterPro" id="IPR000717">
    <property type="entry name" value="PCI_dom"/>
</dbReference>
<dbReference type="AlphaFoldDB" id="A0A0D2MIK8"/>
<dbReference type="InterPro" id="IPR045135">
    <property type="entry name" value="Rpn7_N"/>
</dbReference>
<dbReference type="PANTHER" id="PTHR14145:SF1">
    <property type="entry name" value="26S PROTEASOME NON-ATPASE REGULATORY SUBUNIT 6"/>
    <property type="match status" value="1"/>
</dbReference>
<dbReference type="GO" id="GO:0000502">
    <property type="term" value="C:proteasome complex"/>
    <property type="evidence" value="ECO:0007669"/>
    <property type="project" value="UniProtKB-KW"/>
</dbReference>
<organism evidence="8 9">
    <name type="scientific">Monoraphidium neglectum</name>
    <dbReference type="NCBI Taxonomy" id="145388"/>
    <lineage>
        <taxon>Eukaryota</taxon>
        <taxon>Viridiplantae</taxon>
        <taxon>Chlorophyta</taxon>
        <taxon>core chlorophytes</taxon>
        <taxon>Chlorophyceae</taxon>
        <taxon>CS clade</taxon>
        <taxon>Sphaeropleales</taxon>
        <taxon>Selenastraceae</taxon>
        <taxon>Monoraphidium</taxon>
    </lineage>
</organism>
<keyword evidence="3 8" id="KW-0647">Proteasome</keyword>
<evidence type="ECO:0000259" key="7">
    <source>
        <dbReference type="PROSITE" id="PS50250"/>
    </source>
</evidence>
<dbReference type="STRING" id="145388.A0A0D2MIK8"/>
<feature type="region of interest" description="Disordered" evidence="6">
    <location>
        <begin position="1"/>
        <end position="21"/>
    </location>
</feature>
<evidence type="ECO:0000256" key="6">
    <source>
        <dbReference type="SAM" id="MobiDB-lite"/>
    </source>
</evidence>
<dbReference type="FunFam" id="1.25.40.570:FF:000005">
    <property type="entry name" value="26S proteasome regulatory subunit N7"/>
    <property type="match status" value="1"/>
</dbReference>
<dbReference type="InterPro" id="IPR036390">
    <property type="entry name" value="WH_DNA-bd_sf"/>
</dbReference>
<dbReference type="Pfam" id="PF01399">
    <property type="entry name" value="PCI"/>
    <property type="match status" value="1"/>
</dbReference>
<evidence type="ECO:0000256" key="3">
    <source>
        <dbReference type="ARBA" id="ARBA00022942"/>
    </source>
</evidence>
<evidence type="ECO:0000313" key="9">
    <source>
        <dbReference type="Proteomes" id="UP000054498"/>
    </source>
</evidence>
<proteinExistence type="inferred from homology"/>
<dbReference type="InterPro" id="IPR049549">
    <property type="entry name" value="RPN7_PSMD6_C"/>
</dbReference>
<evidence type="ECO:0000256" key="4">
    <source>
        <dbReference type="ARBA" id="ARBA00075096"/>
    </source>
</evidence>
<dbReference type="Pfam" id="PF21154">
    <property type="entry name" value="RPN7_PSMD6_C"/>
    <property type="match status" value="1"/>
</dbReference>
<evidence type="ECO:0000256" key="1">
    <source>
        <dbReference type="ARBA" id="ARBA00002187"/>
    </source>
</evidence>
<name>A0A0D2MIK8_9CHLO</name>
<protein>
    <recommendedName>
        <fullName evidence="4">26S proteasome regulatory subunit RPN7</fullName>
    </recommendedName>
</protein>
<dbReference type="Pfam" id="PF10602">
    <property type="entry name" value="RPN7"/>
    <property type="match status" value="1"/>
</dbReference>
<dbReference type="GO" id="GO:0043161">
    <property type="term" value="P:proteasome-mediated ubiquitin-dependent protein catabolic process"/>
    <property type="evidence" value="ECO:0007669"/>
    <property type="project" value="TreeGrafter"/>
</dbReference>
<accession>A0A0D2MIK8</accession>
<sequence length="366" mass="40884">MASPNRPSPVPSPHTAPPARTPAAALAPLYEHVCSELGLPKDEAKLAEMRSANTQRLAELEAKLKDAEENLGETEVRDALHARAEYLGSIGDREGATKAYTETEEKTASGGAKADIVFSQIRLQILYEDWHAVKRLLAKAKGICDAGGDWEHKNKLKVYEAVFSMYTRDFKRAASLFLDSIATFTTSELFDYTRCITYAVLTAVVALDRPELKERVVDSPEVLAVVGAVPHLAPFLQSLYECKYADFYRAFAGLMDLVRRDMYLAPHLRWYMREARLVGYQQFLESYKSVTLDSMAAAFDVSPAFLDQELADFIVAGRLGAKIDKVSGVVESKRPDARNARYQDVVRKGDLLLNRIQKLSRIIDIE</sequence>